<evidence type="ECO:0000313" key="2">
    <source>
        <dbReference type="EMBL" id="KKN55500.1"/>
    </source>
</evidence>
<comment type="caution">
    <text evidence="2">The sequence shown here is derived from an EMBL/GenBank/DDBJ whole genome shotgun (WGS) entry which is preliminary data.</text>
</comment>
<keyword evidence="1" id="KW-1133">Transmembrane helix</keyword>
<gene>
    <name evidence="2" type="ORF">LCGC14_0581750</name>
</gene>
<name>A0A0F9RG81_9ZZZZ</name>
<dbReference type="AlphaFoldDB" id="A0A0F9RG81"/>
<sequence>MELDDIQNDIQELKDWAARHDDSHTADTKLLASILDSLSTHEHNHHGLRTTLTRGGGIAAGVSAILIVLAEVLTRLIL</sequence>
<accession>A0A0F9RG81</accession>
<dbReference type="EMBL" id="LAZR01000882">
    <property type="protein sequence ID" value="KKN55500.1"/>
    <property type="molecule type" value="Genomic_DNA"/>
</dbReference>
<protein>
    <submittedName>
        <fullName evidence="2">Uncharacterized protein</fullName>
    </submittedName>
</protein>
<evidence type="ECO:0000256" key="1">
    <source>
        <dbReference type="SAM" id="Phobius"/>
    </source>
</evidence>
<proteinExistence type="predicted"/>
<keyword evidence="1" id="KW-0472">Membrane</keyword>
<feature type="transmembrane region" description="Helical" evidence="1">
    <location>
        <begin position="58"/>
        <end position="77"/>
    </location>
</feature>
<reference evidence="2" key="1">
    <citation type="journal article" date="2015" name="Nature">
        <title>Complex archaea that bridge the gap between prokaryotes and eukaryotes.</title>
        <authorList>
            <person name="Spang A."/>
            <person name="Saw J.H."/>
            <person name="Jorgensen S.L."/>
            <person name="Zaremba-Niedzwiedzka K."/>
            <person name="Martijn J."/>
            <person name="Lind A.E."/>
            <person name="van Eijk R."/>
            <person name="Schleper C."/>
            <person name="Guy L."/>
            <person name="Ettema T.J."/>
        </authorList>
    </citation>
    <scope>NUCLEOTIDE SEQUENCE</scope>
</reference>
<organism evidence="2">
    <name type="scientific">marine sediment metagenome</name>
    <dbReference type="NCBI Taxonomy" id="412755"/>
    <lineage>
        <taxon>unclassified sequences</taxon>
        <taxon>metagenomes</taxon>
        <taxon>ecological metagenomes</taxon>
    </lineage>
</organism>
<keyword evidence="1" id="KW-0812">Transmembrane</keyword>